<dbReference type="GO" id="GO:0016747">
    <property type="term" value="F:acyltransferase activity, transferring groups other than amino-acyl groups"/>
    <property type="evidence" value="ECO:0007669"/>
    <property type="project" value="InterPro"/>
</dbReference>
<keyword evidence="2" id="KW-0012">Acyltransferase</keyword>
<evidence type="ECO:0000256" key="1">
    <source>
        <dbReference type="ARBA" id="ARBA00022679"/>
    </source>
</evidence>
<dbReference type="AlphaFoldDB" id="A0A1C3TWG0"/>
<dbReference type="SUPFAM" id="SSF55729">
    <property type="entry name" value="Acyl-CoA N-acyltransferases (Nat)"/>
    <property type="match status" value="1"/>
</dbReference>
<dbReference type="Gene3D" id="3.40.630.30">
    <property type="match status" value="1"/>
</dbReference>
<name>A0A1C3TWG0_9HYPH</name>
<dbReference type="Proteomes" id="UP000186228">
    <property type="component" value="Unassembled WGS sequence"/>
</dbReference>
<protein>
    <submittedName>
        <fullName evidence="4">Acetyltransferase (GNAT) family protein</fullName>
    </submittedName>
</protein>
<evidence type="ECO:0000256" key="2">
    <source>
        <dbReference type="ARBA" id="ARBA00023315"/>
    </source>
</evidence>
<evidence type="ECO:0000313" key="4">
    <source>
        <dbReference type="EMBL" id="SCB07606.1"/>
    </source>
</evidence>
<dbReference type="EMBL" id="FMAC01000001">
    <property type="protein sequence ID" value="SCB07606.1"/>
    <property type="molecule type" value="Genomic_DNA"/>
</dbReference>
<dbReference type="PANTHER" id="PTHR43877">
    <property type="entry name" value="AMINOALKYLPHOSPHONATE N-ACETYLTRANSFERASE-RELATED-RELATED"/>
    <property type="match status" value="1"/>
</dbReference>
<gene>
    <name evidence="4" type="ORF">GA0061100_101180</name>
</gene>
<dbReference type="InterPro" id="IPR016181">
    <property type="entry name" value="Acyl_CoA_acyltransferase"/>
</dbReference>
<dbReference type="CDD" id="cd04301">
    <property type="entry name" value="NAT_SF"/>
    <property type="match status" value="1"/>
</dbReference>
<evidence type="ECO:0000259" key="3">
    <source>
        <dbReference type="PROSITE" id="PS51186"/>
    </source>
</evidence>
<dbReference type="InterPro" id="IPR050832">
    <property type="entry name" value="Bact_Acetyltransf"/>
</dbReference>
<sequence length="176" mass="19674">MTADITIRSALVDDVADIARLHRAIWCDAYRDLAPADVYQALDEEYRRMRWADMLANPRRDQRVLLAVLDDRLVGIGAIAASFEPAFEGRGEIKSLYVDPAIKRQGIGRRLMRDMAREFVSMGYSAIGLGVVVGNEPAIAFYRALGGQLVGQYVDPGPIWRSDNLIFAWDDLSLLT</sequence>
<keyword evidence="5" id="KW-1185">Reference proteome</keyword>
<evidence type="ECO:0000313" key="5">
    <source>
        <dbReference type="Proteomes" id="UP000186228"/>
    </source>
</evidence>
<reference evidence="5" key="1">
    <citation type="submission" date="2016-08" db="EMBL/GenBank/DDBJ databases">
        <authorList>
            <person name="Varghese N."/>
            <person name="Submissions Spin"/>
        </authorList>
    </citation>
    <scope>NUCLEOTIDE SEQUENCE [LARGE SCALE GENOMIC DNA]</scope>
    <source>
        <strain evidence="5">CCBAU 57015</strain>
    </source>
</reference>
<dbReference type="RefSeq" id="WP_075850745.1">
    <property type="nucleotide sequence ID" value="NZ_FMAC01000001.1"/>
</dbReference>
<feature type="domain" description="N-acetyltransferase" evidence="3">
    <location>
        <begin position="5"/>
        <end position="166"/>
    </location>
</feature>
<organism evidence="4 5">
    <name type="scientific">Rhizobium hainanense</name>
    <dbReference type="NCBI Taxonomy" id="52131"/>
    <lineage>
        <taxon>Bacteria</taxon>
        <taxon>Pseudomonadati</taxon>
        <taxon>Pseudomonadota</taxon>
        <taxon>Alphaproteobacteria</taxon>
        <taxon>Hyphomicrobiales</taxon>
        <taxon>Rhizobiaceae</taxon>
        <taxon>Rhizobium/Agrobacterium group</taxon>
        <taxon>Rhizobium</taxon>
    </lineage>
</organism>
<dbReference type="PROSITE" id="PS51186">
    <property type="entry name" value="GNAT"/>
    <property type="match status" value="1"/>
</dbReference>
<proteinExistence type="predicted"/>
<keyword evidence="1 4" id="KW-0808">Transferase</keyword>
<dbReference type="OrthoDB" id="9799154at2"/>
<dbReference type="Pfam" id="PF00583">
    <property type="entry name" value="Acetyltransf_1"/>
    <property type="match status" value="1"/>
</dbReference>
<dbReference type="STRING" id="52131.GA0061100_101180"/>
<accession>A0A1C3TWG0</accession>
<dbReference type="InterPro" id="IPR000182">
    <property type="entry name" value="GNAT_dom"/>
</dbReference>